<dbReference type="EMBL" id="FNCF01000004">
    <property type="protein sequence ID" value="SDG59280.1"/>
    <property type="molecule type" value="Genomic_DNA"/>
</dbReference>
<comment type="subcellular location">
    <subcellularLocation>
        <location evidence="2">Cell membrane</location>
    </subcellularLocation>
    <subcellularLocation>
        <location evidence="1">Membrane</location>
        <topology evidence="1">Single-pass membrane protein</topology>
    </subcellularLocation>
</comment>
<protein>
    <recommendedName>
        <fullName evidence="10">Regulator of SigK</fullName>
    </recommendedName>
    <alternativeName>
        <fullName evidence="9">Sigma-K anti-sigma factor RskA</fullName>
    </alternativeName>
</protein>
<dbReference type="InterPro" id="IPR041916">
    <property type="entry name" value="Anti_sigma_zinc_sf"/>
</dbReference>
<dbReference type="PANTHER" id="PTHR37461">
    <property type="entry name" value="ANTI-SIGMA-K FACTOR RSKA"/>
    <property type="match status" value="1"/>
</dbReference>
<dbReference type="InterPro" id="IPR051474">
    <property type="entry name" value="Anti-sigma-K/W_factor"/>
</dbReference>
<dbReference type="InterPro" id="IPR018764">
    <property type="entry name" value="RskA_C"/>
</dbReference>
<evidence type="ECO:0000256" key="6">
    <source>
        <dbReference type="ARBA" id="ARBA00023015"/>
    </source>
</evidence>
<dbReference type="OrthoDB" id="5183209at2"/>
<dbReference type="RefSeq" id="WP_091064496.1">
    <property type="nucleotide sequence ID" value="NZ_FNCF01000004.1"/>
</dbReference>
<evidence type="ECO:0000256" key="5">
    <source>
        <dbReference type="ARBA" id="ARBA00022989"/>
    </source>
</evidence>
<dbReference type="Proteomes" id="UP000198863">
    <property type="component" value="Unassembled WGS sequence"/>
</dbReference>
<evidence type="ECO:0000256" key="9">
    <source>
        <dbReference type="ARBA" id="ARBA00029829"/>
    </source>
</evidence>
<evidence type="ECO:0000256" key="7">
    <source>
        <dbReference type="ARBA" id="ARBA00023136"/>
    </source>
</evidence>
<evidence type="ECO:0000256" key="3">
    <source>
        <dbReference type="ARBA" id="ARBA00022475"/>
    </source>
</evidence>
<evidence type="ECO:0000259" key="12">
    <source>
        <dbReference type="Pfam" id="PF10099"/>
    </source>
</evidence>
<keyword evidence="7 11" id="KW-0472">Membrane</keyword>
<evidence type="ECO:0000256" key="8">
    <source>
        <dbReference type="ARBA" id="ARBA00023163"/>
    </source>
</evidence>
<evidence type="ECO:0000313" key="14">
    <source>
        <dbReference type="Proteomes" id="UP000198863"/>
    </source>
</evidence>
<evidence type="ECO:0000256" key="2">
    <source>
        <dbReference type="ARBA" id="ARBA00004236"/>
    </source>
</evidence>
<dbReference type="GO" id="GO:0006417">
    <property type="term" value="P:regulation of translation"/>
    <property type="evidence" value="ECO:0007669"/>
    <property type="project" value="TreeGrafter"/>
</dbReference>
<feature type="transmembrane region" description="Helical" evidence="11">
    <location>
        <begin position="120"/>
        <end position="138"/>
    </location>
</feature>
<evidence type="ECO:0000256" key="4">
    <source>
        <dbReference type="ARBA" id="ARBA00022692"/>
    </source>
</evidence>
<evidence type="ECO:0000256" key="11">
    <source>
        <dbReference type="SAM" id="Phobius"/>
    </source>
</evidence>
<keyword evidence="3" id="KW-1003">Cell membrane</keyword>
<keyword evidence="5 11" id="KW-1133">Transmembrane helix</keyword>
<dbReference type="GO" id="GO:0005886">
    <property type="term" value="C:plasma membrane"/>
    <property type="evidence" value="ECO:0007669"/>
    <property type="project" value="UniProtKB-SubCell"/>
</dbReference>
<dbReference type="AlphaFoldDB" id="A0A1G7VK24"/>
<sequence length="271" mass="28324">MSATDRRDAEHRDWDELAVGWALHALEPEDEAEFLPHLADCARCRTTVADTTEVMGAMATDLPPAEPSEELRERLRAAVAATEQVHRPTPASTGAPTVITLPAPVDLGTRRSGWRRAPQLLVAAGVAAVLGLGAWNVALSQDRDAAQATAASQASMMSSLLAPGQMSVARMESDGHTVATVVAHDGQAQVVTDGMSTNDVASSTYVLWGLTDRGPVPLGTFDVVSDATDLRTVGSDATGLDDYSAYAISLEPGRTAPVAPSDVVARGQVTS</sequence>
<dbReference type="Gene3D" id="1.10.10.1320">
    <property type="entry name" value="Anti-sigma factor, zinc-finger domain"/>
    <property type="match status" value="1"/>
</dbReference>
<keyword evidence="6" id="KW-0805">Transcription regulation</keyword>
<feature type="domain" description="Anti-sigma K factor RskA C-terminal" evidence="12">
    <location>
        <begin position="122"/>
        <end position="261"/>
    </location>
</feature>
<reference evidence="14" key="1">
    <citation type="submission" date="2016-10" db="EMBL/GenBank/DDBJ databases">
        <authorList>
            <person name="Varghese N."/>
            <person name="Submissions S."/>
        </authorList>
    </citation>
    <scope>NUCLEOTIDE SEQUENCE [LARGE SCALE GENOMIC DNA]</scope>
    <source>
        <strain evidence="14">DSM 44526</strain>
    </source>
</reference>
<keyword evidence="14" id="KW-1185">Reference proteome</keyword>
<keyword evidence="8" id="KW-0804">Transcription</keyword>
<organism evidence="13 14">
    <name type="scientific">Klenkia brasiliensis</name>
    <dbReference type="NCBI Taxonomy" id="333142"/>
    <lineage>
        <taxon>Bacteria</taxon>
        <taxon>Bacillati</taxon>
        <taxon>Actinomycetota</taxon>
        <taxon>Actinomycetes</taxon>
        <taxon>Geodermatophilales</taxon>
        <taxon>Geodermatophilaceae</taxon>
        <taxon>Klenkia</taxon>
    </lineage>
</organism>
<dbReference type="PANTHER" id="PTHR37461:SF1">
    <property type="entry name" value="ANTI-SIGMA-K FACTOR RSKA"/>
    <property type="match status" value="1"/>
</dbReference>
<name>A0A1G7VK24_9ACTN</name>
<evidence type="ECO:0000256" key="1">
    <source>
        <dbReference type="ARBA" id="ARBA00004167"/>
    </source>
</evidence>
<evidence type="ECO:0000313" key="13">
    <source>
        <dbReference type="EMBL" id="SDG59280.1"/>
    </source>
</evidence>
<proteinExistence type="predicted"/>
<evidence type="ECO:0000256" key="10">
    <source>
        <dbReference type="ARBA" id="ARBA00030803"/>
    </source>
</evidence>
<accession>A0A1G7VK24</accession>
<gene>
    <name evidence="13" type="ORF">SAMN05660324_3072</name>
</gene>
<dbReference type="Pfam" id="PF10099">
    <property type="entry name" value="RskA_C"/>
    <property type="match status" value="1"/>
</dbReference>
<keyword evidence="4 11" id="KW-0812">Transmembrane</keyword>
<dbReference type="GO" id="GO:0016989">
    <property type="term" value="F:sigma factor antagonist activity"/>
    <property type="evidence" value="ECO:0007669"/>
    <property type="project" value="TreeGrafter"/>
</dbReference>